<gene>
    <name evidence="2" type="ORF">NDU88_006194</name>
</gene>
<accession>A0AAV7WA26</accession>
<comment type="caution">
    <text evidence="2">The sequence shown here is derived from an EMBL/GenBank/DDBJ whole genome shotgun (WGS) entry which is preliminary data.</text>
</comment>
<evidence type="ECO:0000313" key="3">
    <source>
        <dbReference type="Proteomes" id="UP001066276"/>
    </source>
</evidence>
<protein>
    <submittedName>
        <fullName evidence="2">Uncharacterized protein</fullName>
    </submittedName>
</protein>
<dbReference type="AlphaFoldDB" id="A0AAV7WA26"/>
<organism evidence="2 3">
    <name type="scientific">Pleurodeles waltl</name>
    <name type="common">Iberian ribbed newt</name>
    <dbReference type="NCBI Taxonomy" id="8319"/>
    <lineage>
        <taxon>Eukaryota</taxon>
        <taxon>Metazoa</taxon>
        <taxon>Chordata</taxon>
        <taxon>Craniata</taxon>
        <taxon>Vertebrata</taxon>
        <taxon>Euteleostomi</taxon>
        <taxon>Amphibia</taxon>
        <taxon>Batrachia</taxon>
        <taxon>Caudata</taxon>
        <taxon>Salamandroidea</taxon>
        <taxon>Salamandridae</taxon>
        <taxon>Pleurodelinae</taxon>
        <taxon>Pleurodeles</taxon>
    </lineage>
</organism>
<name>A0AAV7WA26_PLEWA</name>
<sequence>LPILLSHCITNISEDKVKLAARLLREAGRFDLPADGGVPGRKRTTQESLVRLGGPEKKERLGPWEASRTSARVGAPMHMRPIKDAFSAPRDGRSSVTSDVTMLERRPDEEEWRRGQSTAPRQQKVEDHVVCNDVSSHLDAQVGHHGKGESMKFSKLSWFMGRRV</sequence>
<feature type="region of interest" description="Disordered" evidence="1">
    <location>
        <begin position="53"/>
        <end position="125"/>
    </location>
</feature>
<dbReference type="Proteomes" id="UP001066276">
    <property type="component" value="Chromosome 1_2"/>
</dbReference>
<dbReference type="EMBL" id="JANPWB010000002">
    <property type="protein sequence ID" value="KAJ1210832.1"/>
    <property type="molecule type" value="Genomic_DNA"/>
</dbReference>
<reference evidence="2" key="1">
    <citation type="journal article" date="2022" name="bioRxiv">
        <title>Sequencing and chromosome-scale assembly of the giantPleurodeles waltlgenome.</title>
        <authorList>
            <person name="Brown T."/>
            <person name="Elewa A."/>
            <person name="Iarovenko S."/>
            <person name="Subramanian E."/>
            <person name="Araus A.J."/>
            <person name="Petzold A."/>
            <person name="Susuki M."/>
            <person name="Suzuki K.-i.T."/>
            <person name="Hayashi T."/>
            <person name="Toyoda A."/>
            <person name="Oliveira C."/>
            <person name="Osipova E."/>
            <person name="Leigh N.D."/>
            <person name="Simon A."/>
            <person name="Yun M.H."/>
        </authorList>
    </citation>
    <scope>NUCLEOTIDE SEQUENCE</scope>
    <source>
        <strain evidence="2">20211129_DDA</strain>
        <tissue evidence="2">Liver</tissue>
    </source>
</reference>
<proteinExistence type="predicted"/>
<evidence type="ECO:0000256" key="1">
    <source>
        <dbReference type="SAM" id="MobiDB-lite"/>
    </source>
</evidence>
<feature type="compositionally biased region" description="Basic and acidic residues" evidence="1">
    <location>
        <begin position="102"/>
        <end position="114"/>
    </location>
</feature>
<keyword evidence="3" id="KW-1185">Reference proteome</keyword>
<evidence type="ECO:0000313" key="2">
    <source>
        <dbReference type="EMBL" id="KAJ1210832.1"/>
    </source>
</evidence>
<feature type="non-terminal residue" evidence="2">
    <location>
        <position position="1"/>
    </location>
</feature>